<protein>
    <recommendedName>
        <fullName evidence="7">Small ribosomal subunit protein mS31</fullName>
    </recommendedName>
    <alternativeName>
        <fullName evidence="8">28S ribosomal protein S31, mitochondrial</fullName>
    </alternativeName>
</protein>
<evidence type="ECO:0000256" key="6">
    <source>
        <dbReference type="ARBA" id="ARBA00023274"/>
    </source>
</evidence>
<keyword evidence="6" id="KW-0687">Ribonucleoprotein</keyword>
<accession>A0A915K5X0</accession>
<name>A0A915K5X0_ROMCU</name>
<proteinExistence type="inferred from homology"/>
<dbReference type="GO" id="GO:0003735">
    <property type="term" value="F:structural constituent of ribosome"/>
    <property type="evidence" value="ECO:0007669"/>
    <property type="project" value="InterPro"/>
</dbReference>
<dbReference type="Pfam" id="PF15433">
    <property type="entry name" value="MRP-S31"/>
    <property type="match status" value="1"/>
</dbReference>
<dbReference type="InterPro" id="IPR026299">
    <property type="entry name" value="MRP-S31"/>
</dbReference>
<keyword evidence="4" id="KW-0689">Ribosomal protein</keyword>
<comment type="similarity">
    <text evidence="2">Belongs to the mitochondrion-specific ribosomal protein mS31 family.</text>
</comment>
<dbReference type="Proteomes" id="UP000887565">
    <property type="component" value="Unplaced"/>
</dbReference>
<evidence type="ECO:0000256" key="4">
    <source>
        <dbReference type="ARBA" id="ARBA00022980"/>
    </source>
</evidence>
<evidence type="ECO:0000256" key="2">
    <source>
        <dbReference type="ARBA" id="ARBA00011057"/>
    </source>
</evidence>
<dbReference type="AlphaFoldDB" id="A0A915K5X0"/>
<evidence type="ECO:0000256" key="8">
    <source>
        <dbReference type="ARBA" id="ARBA00035363"/>
    </source>
</evidence>
<keyword evidence="3" id="KW-0809">Transit peptide</keyword>
<dbReference type="PANTHER" id="PTHR13231">
    <property type="entry name" value="MITOCHONDRIAL RIBOSOMAL PROTEIN S31"/>
    <property type="match status" value="1"/>
</dbReference>
<evidence type="ECO:0000256" key="5">
    <source>
        <dbReference type="ARBA" id="ARBA00023128"/>
    </source>
</evidence>
<keyword evidence="9" id="KW-1185">Reference proteome</keyword>
<comment type="subcellular location">
    <subcellularLocation>
        <location evidence="1">Mitochondrion</location>
    </subcellularLocation>
</comment>
<evidence type="ECO:0000313" key="10">
    <source>
        <dbReference type="WBParaSite" id="nRc.2.0.1.t34130-RA"/>
    </source>
</evidence>
<dbReference type="PANTHER" id="PTHR13231:SF3">
    <property type="entry name" value="SMALL RIBOSOMAL SUBUNIT PROTEIN MS31"/>
    <property type="match status" value="1"/>
</dbReference>
<dbReference type="GO" id="GO:0005763">
    <property type="term" value="C:mitochondrial small ribosomal subunit"/>
    <property type="evidence" value="ECO:0007669"/>
    <property type="project" value="InterPro"/>
</dbReference>
<evidence type="ECO:0000256" key="1">
    <source>
        <dbReference type="ARBA" id="ARBA00004173"/>
    </source>
</evidence>
<evidence type="ECO:0000256" key="3">
    <source>
        <dbReference type="ARBA" id="ARBA00022946"/>
    </source>
</evidence>
<evidence type="ECO:0000313" key="9">
    <source>
        <dbReference type="Proteomes" id="UP000887565"/>
    </source>
</evidence>
<dbReference type="OMA" id="CLENDHR"/>
<sequence length="93" mass="11535">MYPYPIDNEYGFHEKFIPFHEHVFLNRCLENDHRVPRDGPVRHFLDAVCLGLSKNPYMKLERKKEHIEWYKDYFKDKIHLIEKMQENEDQLRD</sequence>
<evidence type="ECO:0000256" key="7">
    <source>
        <dbReference type="ARBA" id="ARBA00035133"/>
    </source>
</evidence>
<dbReference type="WBParaSite" id="nRc.2.0.1.t34130-RA">
    <property type="protein sequence ID" value="nRc.2.0.1.t34130-RA"/>
    <property type="gene ID" value="nRc.2.0.1.g34130"/>
</dbReference>
<organism evidence="9 10">
    <name type="scientific">Romanomermis culicivorax</name>
    <name type="common">Nematode worm</name>
    <dbReference type="NCBI Taxonomy" id="13658"/>
    <lineage>
        <taxon>Eukaryota</taxon>
        <taxon>Metazoa</taxon>
        <taxon>Ecdysozoa</taxon>
        <taxon>Nematoda</taxon>
        <taxon>Enoplea</taxon>
        <taxon>Dorylaimia</taxon>
        <taxon>Mermithida</taxon>
        <taxon>Mermithoidea</taxon>
        <taxon>Mermithidae</taxon>
        <taxon>Romanomermis</taxon>
    </lineage>
</organism>
<keyword evidence="5" id="KW-0496">Mitochondrion</keyword>
<reference evidence="10" key="1">
    <citation type="submission" date="2022-11" db="UniProtKB">
        <authorList>
            <consortium name="WormBaseParasite"/>
        </authorList>
    </citation>
    <scope>IDENTIFICATION</scope>
</reference>